<evidence type="ECO:0000256" key="3">
    <source>
        <dbReference type="ARBA" id="ARBA00006972"/>
    </source>
</evidence>
<evidence type="ECO:0000256" key="1">
    <source>
        <dbReference type="ARBA" id="ARBA00004236"/>
    </source>
</evidence>
<dbReference type="Pfam" id="PF01217">
    <property type="entry name" value="Clat_adaptor_s"/>
    <property type="match status" value="1"/>
</dbReference>
<evidence type="ECO:0000256" key="7">
    <source>
        <dbReference type="ARBA" id="ARBA00022583"/>
    </source>
</evidence>
<dbReference type="SUPFAM" id="SSF64356">
    <property type="entry name" value="SNARE-like"/>
    <property type="match status" value="1"/>
</dbReference>
<keyword evidence="6" id="KW-1003">Cell membrane</keyword>
<keyword evidence="10" id="KW-0168">Coated pit</keyword>
<dbReference type="GO" id="GO:0035615">
    <property type="term" value="F:clathrin adaptor activity"/>
    <property type="evidence" value="ECO:0007669"/>
    <property type="project" value="InterPro"/>
</dbReference>
<dbReference type="AlphaFoldDB" id="A0A196S8N2"/>
<dbReference type="CDD" id="cd14833">
    <property type="entry name" value="AP2_sigma"/>
    <property type="match status" value="1"/>
</dbReference>
<keyword evidence="8" id="KW-0653">Protein transport</keyword>
<evidence type="ECO:0000256" key="8">
    <source>
        <dbReference type="ARBA" id="ARBA00022927"/>
    </source>
</evidence>
<dbReference type="InterPro" id="IPR011012">
    <property type="entry name" value="Longin-like_dom_sf"/>
</dbReference>
<keyword evidence="5" id="KW-0813">Transport</keyword>
<keyword evidence="15" id="KW-1185">Reference proteome</keyword>
<dbReference type="Proteomes" id="UP000078348">
    <property type="component" value="Unassembled WGS sequence"/>
</dbReference>
<dbReference type="OrthoDB" id="371463at2759"/>
<feature type="region of interest" description="Disordered" evidence="12">
    <location>
        <begin position="12"/>
        <end position="43"/>
    </location>
</feature>
<keyword evidence="7" id="KW-0254">Endocytosis</keyword>
<evidence type="ECO:0000313" key="15">
    <source>
        <dbReference type="Proteomes" id="UP000078348"/>
    </source>
</evidence>
<comment type="subcellular location">
    <subcellularLocation>
        <location evidence="1">Cell membrane</location>
    </subcellularLocation>
    <subcellularLocation>
        <location evidence="2">Membrane</location>
        <location evidence="2">Coated pit</location>
        <topology evidence="2">Peripheral membrane protein</topology>
        <orientation evidence="2">Cytoplasmic side</orientation>
    </subcellularLocation>
</comment>
<gene>
    <name evidence="14" type="ORF">AV274_4907</name>
</gene>
<feature type="domain" description="AP complex mu/sigma subunit" evidence="13">
    <location>
        <begin position="163"/>
        <end position="303"/>
    </location>
</feature>
<evidence type="ECO:0000256" key="11">
    <source>
        <dbReference type="ARBA" id="ARBA00032648"/>
    </source>
</evidence>
<dbReference type="Gene3D" id="3.30.450.60">
    <property type="match status" value="1"/>
</dbReference>
<sequence>MDLTYSAFEEIKNEHEEENADDREKHESLAQSPGEVVNENNPKDDPLLNAVHLFEKEQAMTEDWSDTEEYFGSVRSVAEGSVAEMCGIEDCDRLIAFGDLTMKTFHDLKQMAQYFENMRGKRIEIVVGRNTRGCFEKHHLFADIPKDPSQRLGIPHCAESISMIRYLLLQNKQGKTRLSKWYIPVEFEEQSRLENEIHKLVSTRDAKVTNFIEFSTYKLITRRYAGLFFTVAVDINDNELLTLETIHFLVETLDMYFKSVCEMDIIYNFYKVYEIMDNYIVAGEVLDVNKIAIIERIKELEKLN</sequence>
<accession>A0A196S8N2</accession>
<evidence type="ECO:0000313" key="14">
    <source>
        <dbReference type="EMBL" id="OAO13405.1"/>
    </source>
</evidence>
<dbReference type="InterPro" id="IPR036034">
    <property type="entry name" value="PDZ_sf"/>
</dbReference>
<dbReference type="GO" id="GO:0015031">
    <property type="term" value="P:protein transport"/>
    <property type="evidence" value="ECO:0007669"/>
    <property type="project" value="UniProtKB-KW"/>
</dbReference>
<evidence type="ECO:0000256" key="10">
    <source>
        <dbReference type="ARBA" id="ARBA00023176"/>
    </source>
</evidence>
<reference evidence="14 15" key="1">
    <citation type="submission" date="2016-05" db="EMBL/GenBank/DDBJ databases">
        <title>Nuclear genome of Blastocystis sp. subtype 1 NandII.</title>
        <authorList>
            <person name="Gentekaki E."/>
            <person name="Curtis B."/>
            <person name="Stairs C."/>
            <person name="Eme L."/>
            <person name="Herman E."/>
            <person name="Klimes V."/>
            <person name="Arias M.C."/>
            <person name="Elias M."/>
            <person name="Hilliou F."/>
            <person name="Klute M."/>
            <person name="Malik S.-B."/>
            <person name="Pightling A."/>
            <person name="Rachubinski R."/>
            <person name="Salas D."/>
            <person name="Schlacht A."/>
            <person name="Suga H."/>
            <person name="Archibald J."/>
            <person name="Ball S.G."/>
            <person name="Clark G."/>
            <person name="Dacks J."/>
            <person name="Van Der Giezen M."/>
            <person name="Tsaousis A."/>
            <person name="Roger A."/>
        </authorList>
    </citation>
    <scope>NUCLEOTIDE SEQUENCE [LARGE SCALE GENOMIC DNA]</scope>
    <source>
        <strain evidence="15">ATCC 50177 / NandII</strain>
    </source>
</reference>
<evidence type="ECO:0000256" key="6">
    <source>
        <dbReference type="ARBA" id="ARBA00022475"/>
    </source>
</evidence>
<keyword evidence="9" id="KW-0472">Membrane</keyword>
<dbReference type="STRING" id="478820.A0A196S8N2"/>
<evidence type="ECO:0000256" key="9">
    <source>
        <dbReference type="ARBA" id="ARBA00023136"/>
    </source>
</evidence>
<dbReference type="InterPro" id="IPR016635">
    <property type="entry name" value="AP_complex_ssu"/>
</dbReference>
<proteinExistence type="inferred from homology"/>
<protein>
    <recommendedName>
        <fullName evidence="4">AP-2 complex subunit sigma</fullName>
    </recommendedName>
    <alternativeName>
        <fullName evidence="11">Sigma2-adaptin</fullName>
    </alternativeName>
</protein>
<organism evidence="14 15">
    <name type="scientific">Blastocystis sp. subtype 1 (strain ATCC 50177 / NandII)</name>
    <dbReference type="NCBI Taxonomy" id="478820"/>
    <lineage>
        <taxon>Eukaryota</taxon>
        <taxon>Sar</taxon>
        <taxon>Stramenopiles</taxon>
        <taxon>Bigyra</taxon>
        <taxon>Opalozoa</taxon>
        <taxon>Opalinata</taxon>
        <taxon>Blastocystidae</taxon>
        <taxon>Blastocystis</taxon>
    </lineage>
</organism>
<dbReference type="Gene3D" id="2.30.42.10">
    <property type="match status" value="1"/>
</dbReference>
<dbReference type="FunFam" id="3.30.450.60:FF:000010">
    <property type="entry name" value="AP complex subunit sigma"/>
    <property type="match status" value="1"/>
</dbReference>
<dbReference type="InterPro" id="IPR022775">
    <property type="entry name" value="AP_mu_sigma_su"/>
</dbReference>
<comment type="similarity">
    <text evidence="3">Belongs to the adaptor complexes small subunit family.</text>
</comment>
<dbReference type="GO" id="GO:0030122">
    <property type="term" value="C:AP-2 adaptor complex"/>
    <property type="evidence" value="ECO:0007669"/>
    <property type="project" value="InterPro"/>
</dbReference>
<comment type="caution">
    <text evidence="14">The sequence shown here is derived from an EMBL/GenBank/DDBJ whole genome shotgun (WGS) entry which is preliminary data.</text>
</comment>
<evidence type="ECO:0000256" key="2">
    <source>
        <dbReference type="ARBA" id="ARBA00004277"/>
    </source>
</evidence>
<evidence type="ECO:0000256" key="12">
    <source>
        <dbReference type="SAM" id="MobiDB-lite"/>
    </source>
</evidence>
<dbReference type="EMBL" id="LXWW01000404">
    <property type="protein sequence ID" value="OAO13405.1"/>
    <property type="molecule type" value="Genomic_DNA"/>
</dbReference>
<name>A0A196S8N2_BLAHN</name>
<dbReference type="SUPFAM" id="SSF50156">
    <property type="entry name" value="PDZ domain-like"/>
    <property type="match status" value="1"/>
</dbReference>
<dbReference type="InterPro" id="IPR027156">
    <property type="entry name" value="APS2"/>
</dbReference>
<dbReference type="PANTHER" id="PTHR11753">
    <property type="entry name" value="ADAPTOR COMPLEXES SMALL SUBUNIT FAMILY"/>
    <property type="match status" value="1"/>
</dbReference>
<evidence type="ECO:0000256" key="5">
    <source>
        <dbReference type="ARBA" id="ARBA00022448"/>
    </source>
</evidence>
<evidence type="ECO:0000256" key="4">
    <source>
        <dbReference type="ARBA" id="ARBA00013914"/>
    </source>
</evidence>
<evidence type="ECO:0000259" key="13">
    <source>
        <dbReference type="Pfam" id="PF01217"/>
    </source>
</evidence>
<dbReference type="GO" id="GO:0072583">
    <property type="term" value="P:clathrin-dependent endocytosis"/>
    <property type="evidence" value="ECO:0007669"/>
    <property type="project" value="InterPro"/>
</dbReference>